<keyword evidence="4" id="KW-0472">Membrane</keyword>
<protein>
    <recommendedName>
        <fullName evidence="5">EXS domain-containing protein</fullName>
    </recommendedName>
</protein>
<dbReference type="AlphaFoldDB" id="A0A507E935"/>
<evidence type="ECO:0000256" key="1">
    <source>
        <dbReference type="ARBA" id="ARBA00004141"/>
    </source>
</evidence>
<dbReference type="Pfam" id="PF03124">
    <property type="entry name" value="EXS"/>
    <property type="match status" value="1"/>
</dbReference>
<dbReference type="GO" id="GO:0016020">
    <property type="term" value="C:membrane"/>
    <property type="evidence" value="ECO:0007669"/>
    <property type="project" value="UniProtKB-SubCell"/>
</dbReference>
<gene>
    <name evidence="6" type="ORF">PhCBS80983_g01787</name>
</gene>
<keyword evidence="2" id="KW-0812">Transmembrane</keyword>
<comment type="subcellular location">
    <subcellularLocation>
        <location evidence="1">Membrane</location>
        <topology evidence="1">Multi-pass membrane protein</topology>
    </subcellularLocation>
</comment>
<dbReference type="InterPro" id="IPR004342">
    <property type="entry name" value="EXS_C"/>
</dbReference>
<dbReference type="EMBL" id="QEAQ01000015">
    <property type="protein sequence ID" value="TPX60412.1"/>
    <property type="molecule type" value="Genomic_DNA"/>
</dbReference>
<keyword evidence="7" id="KW-1185">Reference proteome</keyword>
<evidence type="ECO:0000256" key="2">
    <source>
        <dbReference type="ARBA" id="ARBA00022692"/>
    </source>
</evidence>
<feature type="domain" description="EXS" evidence="5">
    <location>
        <begin position="17"/>
        <end position="43"/>
    </location>
</feature>
<sequence>MSAATKSVSSVKEALVAIDIALKILEVLRRWMWVFLRVEREWVSRPSYAARGAHHLASGDAMSPMIDPPDLGWDRLRESTMLSSKLTR</sequence>
<evidence type="ECO:0000256" key="4">
    <source>
        <dbReference type="ARBA" id="ARBA00023136"/>
    </source>
</evidence>
<evidence type="ECO:0000259" key="5">
    <source>
        <dbReference type="Pfam" id="PF03124"/>
    </source>
</evidence>
<evidence type="ECO:0000313" key="7">
    <source>
        <dbReference type="Proteomes" id="UP000318582"/>
    </source>
</evidence>
<evidence type="ECO:0000256" key="3">
    <source>
        <dbReference type="ARBA" id="ARBA00022989"/>
    </source>
</evidence>
<keyword evidence="3" id="KW-1133">Transmembrane helix</keyword>
<comment type="caution">
    <text evidence="6">The sequence shown here is derived from an EMBL/GenBank/DDBJ whole genome shotgun (WGS) entry which is preliminary data.</text>
</comment>
<name>A0A507E935_9FUNG</name>
<reference evidence="6 7" key="1">
    <citation type="journal article" date="2019" name="Sci. Rep.">
        <title>Comparative genomics of chytrid fungi reveal insights into the obligate biotrophic and pathogenic lifestyle of Synchytrium endobioticum.</title>
        <authorList>
            <person name="van de Vossenberg B.T.L.H."/>
            <person name="Warris S."/>
            <person name="Nguyen H.D.T."/>
            <person name="van Gent-Pelzer M.P.E."/>
            <person name="Joly D.L."/>
            <person name="van de Geest H.C."/>
            <person name="Bonants P.J.M."/>
            <person name="Smith D.S."/>
            <person name="Levesque C.A."/>
            <person name="van der Lee T.A.J."/>
        </authorList>
    </citation>
    <scope>NUCLEOTIDE SEQUENCE [LARGE SCALE GENOMIC DNA]</scope>
    <source>
        <strain evidence="6 7">CBS 809.83</strain>
    </source>
</reference>
<organism evidence="6 7">
    <name type="scientific">Powellomyces hirtus</name>
    <dbReference type="NCBI Taxonomy" id="109895"/>
    <lineage>
        <taxon>Eukaryota</taxon>
        <taxon>Fungi</taxon>
        <taxon>Fungi incertae sedis</taxon>
        <taxon>Chytridiomycota</taxon>
        <taxon>Chytridiomycota incertae sedis</taxon>
        <taxon>Chytridiomycetes</taxon>
        <taxon>Spizellomycetales</taxon>
        <taxon>Powellomycetaceae</taxon>
        <taxon>Powellomyces</taxon>
    </lineage>
</organism>
<proteinExistence type="predicted"/>
<evidence type="ECO:0000313" key="6">
    <source>
        <dbReference type="EMBL" id="TPX60412.1"/>
    </source>
</evidence>
<accession>A0A507E935</accession>
<dbReference type="Proteomes" id="UP000318582">
    <property type="component" value="Unassembled WGS sequence"/>
</dbReference>